<dbReference type="GO" id="GO:0000323">
    <property type="term" value="C:lytic vacuole"/>
    <property type="evidence" value="ECO:0007669"/>
    <property type="project" value="TreeGrafter"/>
</dbReference>
<dbReference type="Proteomes" id="UP000095751">
    <property type="component" value="Unassembled WGS sequence"/>
</dbReference>
<dbReference type="AlphaFoldDB" id="A0A1E7FXB3"/>
<reference evidence="2 3" key="1">
    <citation type="submission" date="2016-09" db="EMBL/GenBank/DDBJ databases">
        <title>Extensive genetic diversity and differential bi-allelic expression allows diatom success in the polar Southern Ocean.</title>
        <authorList>
            <consortium name="DOE Joint Genome Institute"/>
            <person name="Mock T."/>
            <person name="Otillar R.P."/>
            <person name="Strauss J."/>
            <person name="Dupont C."/>
            <person name="Frickenhaus S."/>
            <person name="Maumus F."/>
            <person name="Mcmullan M."/>
            <person name="Sanges R."/>
            <person name="Schmutz J."/>
            <person name="Toseland A."/>
            <person name="Valas R."/>
            <person name="Veluchamy A."/>
            <person name="Ward B.J."/>
            <person name="Allen A."/>
            <person name="Barry K."/>
            <person name="Falciatore A."/>
            <person name="Ferrante M."/>
            <person name="Fortunato A.E."/>
            <person name="Gloeckner G."/>
            <person name="Gruber A."/>
            <person name="Hipkin R."/>
            <person name="Janech M."/>
            <person name="Kroth P."/>
            <person name="Leese F."/>
            <person name="Lindquist E."/>
            <person name="Lyon B.R."/>
            <person name="Martin J."/>
            <person name="Mayer C."/>
            <person name="Parker M."/>
            <person name="Quesneville H."/>
            <person name="Raymond J."/>
            <person name="Uhlig C."/>
            <person name="Valentin K.U."/>
            <person name="Worden A.Z."/>
            <person name="Armbrust E.V."/>
            <person name="Bowler C."/>
            <person name="Green B."/>
            <person name="Moulton V."/>
            <person name="Van Oosterhout C."/>
            <person name="Grigoriev I."/>
        </authorList>
    </citation>
    <scope>NUCLEOTIDE SEQUENCE [LARGE SCALE GENOMIC DNA]</scope>
    <source>
        <strain evidence="2 3">CCMP1102</strain>
    </source>
</reference>
<gene>
    <name evidence="2" type="ORF">FRACYDRAFT_232934</name>
</gene>
<dbReference type="KEGG" id="fcy:FRACYDRAFT_232934"/>
<keyword evidence="3" id="KW-1185">Reference proteome</keyword>
<keyword evidence="1" id="KW-0175">Coiled coil</keyword>
<dbReference type="OrthoDB" id="43034at2759"/>
<name>A0A1E7FXB3_9STRA</name>
<dbReference type="PANTHER" id="PTHR15157">
    <property type="entry name" value="UV RADIATION RESISTANCE-ASSOCIATED GENE PROTEIN"/>
    <property type="match status" value="1"/>
</dbReference>
<dbReference type="GO" id="GO:0035493">
    <property type="term" value="P:SNARE complex assembly"/>
    <property type="evidence" value="ECO:0007669"/>
    <property type="project" value="TreeGrafter"/>
</dbReference>
<dbReference type="GO" id="GO:0000149">
    <property type="term" value="F:SNARE binding"/>
    <property type="evidence" value="ECO:0007669"/>
    <property type="project" value="TreeGrafter"/>
</dbReference>
<proteinExistence type="predicted"/>
<evidence type="ECO:0000256" key="1">
    <source>
        <dbReference type="ARBA" id="ARBA00023054"/>
    </source>
</evidence>
<dbReference type="GO" id="GO:0005768">
    <property type="term" value="C:endosome"/>
    <property type="evidence" value="ECO:0007669"/>
    <property type="project" value="TreeGrafter"/>
</dbReference>
<evidence type="ECO:0000313" key="3">
    <source>
        <dbReference type="Proteomes" id="UP000095751"/>
    </source>
</evidence>
<sequence length="518" mass="57825">MNIDSSSLTDDTNRGGNDVRLTAVRHCLCHFVVEENNNIMKGNNEEEVSGDSTVRCSVCVQNLLRPHIQRHKRALEDHMVAKEYCSQQLKQIPRDRIPELQAESQRLRDRLTSLRKECGDMAVKVAQTVLENDTIRETITIDKSVERRCHDLQRLERSLLEGSMIQAIETATSQVRFFRFRWAQKVFAIYRVDIDPEDIKLTPLQKRRQESQPGQQLQRRARGISKISGLPLPNAGPELYGVLPPQELQSALRLVATVTSTVARCLGIVLPHRILLTLNNSSAGDIIDTVTEDDLQQRRRHFRVAGGIGERSSKDESSIDVQNKYSDNSFFHPNCVGDDNNNNSNNGAAYGITTGSNNHISPAEGGYSSTASLLSLMGGSYWTNKAKKAKDVIIGRSKDKIKISNKSIERSETATNNTFISTDATIVSQRLDHATAAILTDVDSTTNTANNNSSKFALSSKLMNQDDFAIALQLLQNDVIVLCIRAGVKVSKLWPAEAMLLNLYELDKFCQHQTSVDY</sequence>
<dbReference type="EMBL" id="KV784353">
    <property type="protein sequence ID" value="OEU22774.1"/>
    <property type="molecule type" value="Genomic_DNA"/>
</dbReference>
<evidence type="ECO:0000313" key="2">
    <source>
        <dbReference type="EMBL" id="OEU22774.1"/>
    </source>
</evidence>
<accession>A0A1E7FXB3</accession>
<dbReference type="InParanoid" id="A0A1E7FXB3"/>
<protein>
    <submittedName>
        <fullName evidence="2">Uncharacterized protein</fullName>
    </submittedName>
</protein>
<dbReference type="PANTHER" id="PTHR15157:SF5">
    <property type="entry name" value="UV RADIATION RESISTANCE-ASSOCIATED GENE PROTEIN"/>
    <property type="match status" value="1"/>
</dbReference>
<organism evidence="2 3">
    <name type="scientific">Fragilariopsis cylindrus CCMP1102</name>
    <dbReference type="NCBI Taxonomy" id="635003"/>
    <lineage>
        <taxon>Eukaryota</taxon>
        <taxon>Sar</taxon>
        <taxon>Stramenopiles</taxon>
        <taxon>Ochrophyta</taxon>
        <taxon>Bacillariophyta</taxon>
        <taxon>Bacillariophyceae</taxon>
        <taxon>Bacillariophycidae</taxon>
        <taxon>Bacillariales</taxon>
        <taxon>Bacillariaceae</taxon>
        <taxon>Fragilariopsis</taxon>
    </lineage>
</organism>